<protein>
    <submittedName>
        <fullName evidence="2">Dipeptidyl peptidase family member 6</fullName>
    </submittedName>
</protein>
<gene>
    <name evidence="2" type="primary">dpf-6</name>
    <name evidence="2" type="ORF">T05_825</name>
</gene>
<reference evidence="2 3" key="1">
    <citation type="submission" date="2015-01" db="EMBL/GenBank/DDBJ databases">
        <title>Evolution of Trichinella species and genotypes.</title>
        <authorList>
            <person name="Korhonen P.K."/>
            <person name="Edoardo P."/>
            <person name="Giuseppe L.R."/>
            <person name="Gasser R.B."/>
        </authorList>
    </citation>
    <scope>NUCLEOTIDE SEQUENCE [LARGE SCALE GENOMIC DNA]</scope>
    <source>
        <strain evidence="2">ISS417</strain>
    </source>
</reference>
<accession>A0A0V0UK27</accession>
<proteinExistence type="predicted"/>
<dbReference type="GO" id="GO:0008236">
    <property type="term" value="F:serine-type peptidase activity"/>
    <property type="evidence" value="ECO:0007669"/>
    <property type="project" value="InterPro"/>
</dbReference>
<dbReference type="InterPro" id="IPR050585">
    <property type="entry name" value="Xaa-Pro_dipeptidyl-ppase/CocE"/>
</dbReference>
<dbReference type="AlphaFoldDB" id="A0A0V0UK27"/>
<dbReference type="PANTHER" id="PTHR43056">
    <property type="entry name" value="PEPTIDASE S9 PROLYL OLIGOPEPTIDASE"/>
    <property type="match status" value="1"/>
</dbReference>
<dbReference type="STRING" id="144512.A0A0V0UK27"/>
<dbReference type="Gene3D" id="3.40.50.1820">
    <property type="entry name" value="alpha/beta hydrolase"/>
    <property type="match status" value="1"/>
</dbReference>
<dbReference type="OrthoDB" id="416344at2759"/>
<feature type="domain" description="Peptidase S9 prolyl oligopeptidase catalytic" evidence="1">
    <location>
        <begin position="544"/>
        <end position="748"/>
    </location>
</feature>
<dbReference type="InterPro" id="IPR001375">
    <property type="entry name" value="Peptidase_S9_cat"/>
</dbReference>
<dbReference type="InterPro" id="IPR011042">
    <property type="entry name" value="6-blade_b-propeller_TolB-like"/>
</dbReference>
<evidence type="ECO:0000313" key="3">
    <source>
        <dbReference type="Proteomes" id="UP000055048"/>
    </source>
</evidence>
<dbReference type="Proteomes" id="UP000055048">
    <property type="component" value="Unassembled WGS sequence"/>
</dbReference>
<dbReference type="SUPFAM" id="SSF82171">
    <property type="entry name" value="DPP6 N-terminal domain-like"/>
    <property type="match status" value="1"/>
</dbReference>
<keyword evidence="3" id="KW-1185">Reference proteome</keyword>
<dbReference type="Pfam" id="PF00326">
    <property type="entry name" value="Peptidase_S9"/>
    <property type="match status" value="1"/>
</dbReference>
<dbReference type="Gene3D" id="2.120.10.30">
    <property type="entry name" value="TolB, C-terminal domain"/>
    <property type="match status" value="1"/>
</dbReference>
<organism evidence="2 3">
    <name type="scientific">Trichinella murrelli</name>
    <dbReference type="NCBI Taxonomy" id="144512"/>
    <lineage>
        <taxon>Eukaryota</taxon>
        <taxon>Metazoa</taxon>
        <taxon>Ecdysozoa</taxon>
        <taxon>Nematoda</taxon>
        <taxon>Enoplea</taxon>
        <taxon>Dorylaimia</taxon>
        <taxon>Trichinellida</taxon>
        <taxon>Trichinellidae</taxon>
        <taxon>Trichinella</taxon>
    </lineage>
</organism>
<dbReference type="SUPFAM" id="SSF53474">
    <property type="entry name" value="alpha/beta-Hydrolases"/>
    <property type="match status" value="1"/>
</dbReference>
<evidence type="ECO:0000313" key="2">
    <source>
        <dbReference type="EMBL" id="KRX51127.1"/>
    </source>
</evidence>
<dbReference type="PANTHER" id="PTHR43056:SF5">
    <property type="entry name" value="PEPTIDASE S9 PROLYL OLIGOPEPTIDASE CATALYTIC DOMAIN-CONTAINING PROTEIN"/>
    <property type="match status" value="1"/>
</dbReference>
<dbReference type="InterPro" id="IPR029058">
    <property type="entry name" value="AB_hydrolase_fold"/>
</dbReference>
<dbReference type="GO" id="GO:0006508">
    <property type="term" value="P:proteolysis"/>
    <property type="evidence" value="ECO:0007669"/>
    <property type="project" value="InterPro"/>
</dbReference>
<sequence length="785" mass="89367">MNLVSFLCQRVASSLNCLNNVTPSCTILSSFSTVALTGLRKKAILCPISISLHFHLQDFLTNLFFKKQVKLFFELEYIIRAFCCQQLLHLRVMSTKRKIPYGLWKSPITSSFITSVTCSLVELRIDPSESGKGIVYWNERRANERGRCVVCSRIFGGKIVEWTPRDYSVRTTAHDYGGGSFFVYAGCLYFSNYADQRLYKQSAPNQAPIPLTPSGKSYRYADGCFAHNSIYCVREDTSENPAKDAIVRIDLTSQAQTIIAEGADFYCSPKVSPDGKAIVWMQWNFPNMPWDVTELWMADLNAEGNIQTGTDRKIVFSETVNYMQPRFCENGELYFISDESEWWNLYKYSDIGTHKNLVLMEKEIGGPHWQFADDAYSFDCTGSGDIALIIDQVQPKHYQLVDQLACLFVYFQELHIVNRKSELCYKQDTGYHVHSHVAYGRDRCIYCIATSATKFQAIIRWNVLRGETEVIYRVHEELDQEIVSLPHPITFPVLAEDAKDKDAVAHGYFYNPQNPKFEGICNYLPPLLVLAHGGPTARASTGLDLRIQYYTSRGFAVLNVDYRGSTGYGTKYRNTLKSKLGVYDVDDCCAGAIYLVNEGKVDSQRLCISGRSAGGFIVLAALAFQDVFNAGCCHYGISDLVALQESSCKFELKYFDQLIAPYPEGKEIYQRRSPINYIDDIDKPVAFFHGDEDPIVPVNQIKEMYRLLGAKGVDTSLTVFKGEGHGYRINENIRRAIDEEFNFFCQALRIREEKLSLQETVSDLMILKWTHRPYSLVIIVFVWKK</sequence>
<dbReference type="EMBL" id="JYDJ01000001">
    <property type="protein sequence ID" value="KRX51127.1"/>
    <property type="molecule type" value="Genomic_DNA"/>
</dbReference>
<evidence type="ECO:0000259" key="1">
    <source>
        <dbReference type="Pfam" id="PF00326"/>
    </source>
</evidence>
<name>A0A0V0UK27_9BILA</name>
<comment type="caution">
    <text evidence="2">The sequence shown here is derived from an EMBL/GenBank/DDBJ whole genome shotgun (WGS) entry which is preliminary data.</text>
</comment>